<organism evidence="4 5">
    <name type="scientific">Sutterella megalosphaeroides</name>
    <dbReference type="NCBI Taxonomy" id="2494234"/>
    <lineage>
        <taxon>Bacteria</taxon>
        <taxon>Pseudomonadati</taxon>
        <taxon>Pseudomonadota</taxon>
        <taxon>Betaproteobacteria</taxon>
        <taxon>Burkholderiales</taxon>
        <taxon>Sutterellaceae</taxon>
        <taxon>Sutterella</taxon>
    </lineage>
</organism>
<dbReference type="OrthoDB" id="9808429at2"/>
<dbReference type="InterPro" id="IPR029069">
    <property type="entry name" value="HotDog_dom_sf"/>
</dbReference>
<evidence type="ECO:0000259" key="3">
    <source>
        <dbReference type="Pfam" id="PF03061"/>
    </source>
</evidence>
<evidence type="ECO:0000256" key="2">
    <source>
        <dbReference type="ARBA" id="ARBA00022801"/>
    </source>
</evidence>
<feature type="domain" description="Thioesterase" evidence="3">
    <location>
        <begin position="20"/>
        <end position="105"/>
    </location>
</feature>
<dbReference type="EMBL" id="AP018786">
    <property type="protein sequence ID" value="BBF22528.1"/>
    <property type="molecule type" value="Genomic_DNA"/>
</dbReference>
<accession>A0A2Z6IBT3</accession>
<dbReference type="NCBIfam" id="TIGR00051">
    <property type="entry name" value="YbgC/FadM family acyl-CoA thioesterase"/>
    <property type="match status" value="1"/>
</dbReference>
<name>A0A2Z6IBT3_9BURK</name>
<dbReference type="InterPro" id="IPR006683">
    <property type="entry name" value="Thioestr_dom"/>
</dbReference>
<dbReference type="SUPFAM" id="SSF54637">
    <property type="entry name" value="Thioesterase/thiol ester dehydrase-isomerase"/>
    <property type="match status" value="1"/>
</dbReference>
<reference evidence="4 5" key="1">
    <citation type="journal article" date="2018" name="Int. J. Syst. Evol. Microbiol.">
        <title>Mesosutterella multiformis gen. nov., sp. nov., a member of the family Sutterellaceae and Sutterella megalosphaeroides sp. nov., isolated from human faeces.</title>
        <authorList>
            <person name="Sakamoto M."/>
            <person name="Ikeyama N."/>
            <person name="Kunihiro T."/>
            <person name="Iino T."/>
            <person name="Yuki M."/>
            <person name="Ohkuma M."/>
        </authorList>
    </citation>
    <scope>NUCLEOTIDE SEQUENCE [LARGE SCALE GENOMIC DNA]</scope>
    <source>
        <strain evidence="4 5">6FBBBH3</strain>
    </source>
</reference>
<dbReference type="InterPro" id="IPR006684">
    <property type="entry name" value="YbgC/YbaW"/>
</dbReference>
<keyword evidence="5" id="KW-1185">Reference proteome</keyword>
<dbReference type="InterPro" id="IPR014166">
    <property type="entry name" value="Tol-Pal_acyl-CoA_thioesterase"/>
</dbReference>
<dbReference type="PIRSF" id="PIRSF003230">
    <property type="entry name" value="YbgC"/>
    <property type="match status" value="1"/>
</dbReference>
<comment type="similarity">
    <text evidence="1">Belongs to the 4-hydroxybenzoyl-CoA thioesterase family.</text>
</comment>
<dbReference type="AlphaFoldDB" id="A0A2Z6IBT3"/>
<sequence length="141" mass="15760">MSRELAAFPVRVYWEDTDAGGIVYHANYLKFMERARSSLLSRLNVSQNAELSNPQGVLFVVADAALKYRRAARLDDELTVHTKIETLRRASIVFEQLVKRGDETIVEGRIRVGVVSAQTFAPAPLPDELYERIAELTAPAA</sequence>
<dbReference type="CDD" id="cd00586">
    <property type="entry name" value="4HBT"/>
    <property type="match status" value="1"/>
</dbReference>
<protein>
    <submittedName>
        <fullName evidence="4">Tol-pal system-associated acyl-CoA thioesterase</fullName>
    </submittedName>
</protein>
<dbReference type="PANTHER" id="PTHR31793">
    <property type="entry name" value="4-HYDROXYBENZOYL-COA THIOESTERASE FAMILY MEMBER"/>
    <property type="match status" value="1"/>
</dbReference>
<dbReference type="PANTHER" id="PTHR31793:SF37">
    <property type="entry name" value="ACYL-COA THIOESTER HYDROLASE YBGC"/>
    <property type="match status" value="1"/>
</dbReference>
<dbReference type="InterPro" id="IPR008272">
    <property type="entry name" value="HB-CoA_thioesterase_AS"/>
</dbReference>
<dbReference type="Pfam" id="PF03061">
    <property type="entry name" value="4HBT"/>
    <property type="match status" value="1"/>
</dbReference>
<evidence type="ECO:0000313" key="4">
    <source>
        <dbReference type="EMBL" id="BBF22528.1"/>
    </source>
</evidence>
<dbReference type="GO" id="GO:0047617">
    <property type="term" value="F:fatty acyl-CoA hydrolase activity"/>
    <property type="evidence" value="ECO:0007669"/>
    <property type="project" value="TreeGrafter"/>
</dbReference>
<dbReference type="PROSITE" id="PS01328">
    <property type="entry name" value="4HBCOA_THIOESTERASE"/>
    <property type="match status" value="1"/>
</dbReference>
<keyword evidence="2" id="KW-0378">Hydrolase</keyword>
<dbReference type="Proteomes" id="UP000271003">
    <property type="component" value="Chromosome"/>
</dbReference>
<dbReference type="Gene3D" id="3.10.129.10">
    <property type="entry name" value="Hotdog Thioesterase"/>
    <property type="match status" value="1"/>
</dbReference>
<evidence type="ECO:0000313" key="5">
    <source>
        <dbReference type="Proteomes" id="UP000271003"/>
    </source>
</evidence>
<evidence type="ECO:0000256" key="1">
    <source>
        <dbReference type="ARBA" id="ARBA00005953"/>
    </source>
</evidence>
<gene>
    <name evidence="4" type="ORF">SUTMEG_04190</name>
</gene>
<dbReference type="InterPro" id="IPR050563">
    <property type="entry name" value="4-hydroxybenzoyl-CoA_TE"/>
</dbReference>
<dbReference type="KEGG" id="sutt:SUTMEG_04190"/>
<dbReference type="FunFam" id="3.10.129.10:FF:000004">
    <property type="entry name" value="Tol-pal system-associated acyl-CoA thioesterase"/>
    <property type="match status" value="1"/>
</dbReference>
<dbReference type="RefSeq" id="WP_120176225.1">
    <property type="nucleotide sequence ID" value="NZ_AP018786.1"/>
</dbReference>
<proteinExistence type="inferred from homology"/>
<dbReference type="NCBIfam" id="TIGR02799">
    <property type="entry name" value="thio_ybgC"/>
    <property type="match status" value="1"/>
</dbReference>